<feature type="domain" description="CHRD" evidence="1">
    <location>
        <begin position="34"/>
        <end position="159"/>
    </location>
</feature>
<dbReference type="Pfam" id="PF07452">
    <property type="entry name" value="CHRD"/>
    <property type="match status" value="1"/>
</dbReference>
<comment type="caution">
    <text evidence="2">The sequence shown here is derived from an EMBL/GenBank/DDBJ whole genome shotgun (WGS) entry which is preliminary data.</text>
</comment>
<sequence>MRIKIGRRDMRSVFKSALVSLFGLCAILIIPYQAEAQISAEFDLAGYHVTEPVGTAAVGMAEATVRRDSLIISGHFEDLKGRYWSAYIHYGAPGEKGNRLLKLHADVSDDHRSGRFDPQKNAFKMSDAVREALSEGNLYLLVSSEPHRQGEIRGQLPEL</sequence>
<evidence type="ECO:0000313" key="2">
    <source>
        <dbReference type="EMBL" id="PWN05895.1"/>
    </source>
</evidence>
<dbReference type="InterPro" id="IPR010895">
    <property type="entry name" value="CHRD"/>
</dbReference>
<dbReference type="SMART" id="SM00754">
    <property type="entry name" value="CHRD"/>
    <property type="match status" value="1"/>
</dbReference>
<dbReference type="AlphaFoldDB" id="A0A316TSA1"/>
<proteinExistence type="predicted"/>
<dbReference type="EMBL" id="QGGB01000008">
    <property type="protein sequence ID" value="PWN05895.1"/>
    <property type="molecule type" value="Genomic_DNA"/>
</dbReference>
<organism evidence="2 3">
    <name type="scientific">Rhodohalobacter mucosus</name>
    <dbReference type="NCBI Taxonomy" id="2079485"/>
    <lineage>
        <taxon>Bacteria</taxon>
        <taxon>Pseudomonadati</taxon>
        <taxon>Balneolota</taxon>
        <taxon>Balneolia</taxon>
        <taxon>Balneolales</taxon>
        <taxon>Balneolaceae</taxon>
        <taxon>Rhodohalobacter</taxon>
    </lineage>
</organism>
<keyword evidence="3" id="KW-1185">Reference proteome</keyword>
<evidence type="ECO:0000259" key="1">
    <source>
        <dbReference type="PROSITE" id="PS50933"/>
    </source>
</evidence>
<protein>
    <recommendedName>
        <fullName evidence="1">CHRD domain-containing protein</fullName>
    </recommendedName>
</protein>
<name>A0A316TSA1_9BACT</name>
<accession>A0A316TSA1</accession>
<evidence type="ECO:0000313" key="3">
    <source>
        <dbReference type="Proteomes" id="UP000245533"/>
    </source>
</evidence>
<dbReference type="Proteomes" id="UP000245533">
    <property type="component" value="Unassembled WGS sequence"/>
</dbReference>
<gene>
    <name evidence="2" type="ORF">DDZ15_11965</name>
</gene>
<reference evidence="2 3" key="1">
    <citation type="submission" date="2018-05" db="EMBL/GenBank/DDBJ databases">
        <title>Rhodohalobacter halophilus gen. nov., sp. nov., a moderately halophilic member of the family Balneolaceae.</title>
        <authorList>
            <person name="Liu Z.-W."/>
        </authorList>
    </citation>
    <scope>NUCLEOTIDE SEQUENCE [LARGE SCALE GENOMIC DNA]</scope>
    <source>
        <strain evidence="2 3">8A47</strain>
    </source>
</reference>
<dbReference type="PROSITE" id="PS50933">
    <property type="entry name" value="CHRD"/>
    <property type="match status" value="1"/>
</dbReference>